<name>A0A136ILU9_9PEZI</name>
<organism evidence="2 3">
    <name type="scientific">Microdochium bolleyi</name>
    <dbReference type="NCBI Taxonomy" id="196109"/>
    <lineage>
        <taxon>Eukaryota</taxon>
        <taxon>Fungi</taxon>
        <taxon>Dikarya</taxon>
        <taxon>Ascomycota</taxon>
        <taxon>Pezizomycotina</taxon>
        <taxon>Sordariomycetes</taxon>
        <taxon>Xylariomycetidae</taxon>
        <taxon>Xylariales</taxon>
        <taxon>Microdochiaceae</taxon>
        <taxon>Microdochium</taxon>
    </lineage>
</organism>
<gene>
    <name evidence="2" type="ORF">Micbo1qcDRAFT_168942</name>
</gene>
<sequence>MRPAWLPTPRLAILTPTAPNRYVAPHRRTTLELAQTRRPVPWLPDQYPHPNRSTPGPVPVPARWARKETLAARTSPFISCDPLPSMIPPAPVLYLSNANYFFGLSAGAQFLDFADKE</sequence>
<feature type="non-terminal residue" evidence="2">
    <location>
        <position position="117"/>
    </location>
</feature>
<dbReference type="Proteomes" id="UP000070501">
    <property type="component" value="Unassembled WGS sequence"/>
</dbReference>
<accession>A0A136ILU9</accession>
<feature type="region of interest" description="Disordered" evidence="1">
    <location>
        <begin position="39"/>
        <end position="61"/>
    </location>
</feature>
<dbReference type="EMBL" id="KQ964272">
    <property type="protein sequence ID" value="KXJ85941.1"/>
    <property type="molecule type" value="Genomic_DNA"/>
</dbReference>
<dbReference type="AlphaFoldDB" id="A0A136ILU9"/>
<reference evidence="3" key="1">
    <citation type="submission" date="2016-02" db="EMBL/GenBank/DDBJ databases">
        <title>Draft genome sequence of Microdochium bolleyi, a fungal endophyte of beachgrass.</title>
        <authorList>
            <consortium name="DOE Joint Genome Institute"/>
            <person name="David A.S."/>
            <person name="May G."/>
            <person name="Haridas S."/>
            <person name="Lim J."/>
            <person name="Wang M."/>
            <person name="Labutti K."/>
            <person name="Lipzen A."/>
            <person name="Barry K."/>
            <person name="Grigoriev I.V."/>
        </authorList>
    </citation>
    <scope>NUCLEOTIDE SEQUENCE [LARGE SCALE GENOMIC DNA]</scope>
    <source>
        <strain evidence="3">J235TASD1</strain>
    </source>
</reference>
<dbReference type="InParanoid" id="A0A136ILU9"/>
<keyword evidence="3" id="KW-1185">Reference proteome</keyword>
<evidence type="ECO:0000313" key="3">
    <source>
        <dbReference type="Proteomes" id="UP000070501"/>
    </source>
</evidence>
<evidence type="ECO:0000313" key="2">
    <source>
        <dbReference type="EMBL" id="KXJ85941.1"/>
    </source>
</evidence>
<proteinExistence type="predicted"/>
<evidence type="ECO:0000256" key="1">
    <source>
        <dbReference type="SAM" id="MobiDB-lite"/>
    </source>
</evidence>
<protein>
    <submittedName>
        <fullName evidence="2">Uncharacterized protein</fullName>
    </submittedName>
</protein>